<reference evidence="2" key="1">
    <citation type="submission" date="2020-11" db="EMBL/GenBank/DDBJ databases">
        <authorList>
            <consortium name="DOE Joint Genome Institute"/>
            <person name="Ahrendt S."/>
            <person name="Riley R."/>
            <person name="Andreopoulos W."/>
            <person name="Labutti K."/>
            <person name="Pangilinan J."/>
            <person name="Ruiz-Duenas F.J."/>
            <person name="Barrasa J.M."/>
            <person name="Sanchez-Garcia M."/>
            <person name="Camarero S."/>
            <person name="Miyauchi S."/>
            <person name="Serrano A."/>
            <person name="Linde D."/>
            <person name="Babiker R."/>
            <person name="Drula E."/>
            <person name="Ayuso-Fernandez I."/>
            <person name="Pacheco R."/>
            <person name="Padilla G."/>
            <person name="Ferreira P."/>
            <person name="Barriuso J."/>
            <person name="Kellner H."/>
            <person name="Castanera R."/>
            <person name="Alfaro M."/>
            <person name="Ramirez L."/>
            <person name="Pisabarro A.G."/>
            <person name="Kuo A."/>
            <person name="Tritt A."/>
            <person name="Lipzen A."/>
            <person name="He G."/>
            <person name="Yan M."/>
            <person name="Ng V."/>
            <person name="Cullen D."/>
            <person name="Martin F."/>
            <person name="Rosso M.-N."/>
            <person name="Henrissat B."/>
            <person name="Hibbett D."/>
            <person name="Martinez A.T."/>
            <person name="Grigoriev I.V."/>
        </authorList>
    </citation>
    <scope>NUCLEOTIDE SEQUENCE</scope>
    <source>
        <strain evidence="2">ATCC 90797</strain>
    </source>
</reference>
<comment type="caution">
    <text evidence="2">The sequence shown here is derived from an EMBL/GenBank/DDBJ whole genome shotgun (WGS) entry which is preliminary data.</text>
</comment>
<evidence type="ECO:0000313" key="2">
    <source>
        <dbReference type="EMBL" id="KAF9491666.1"/>
    </source>
</evidence>
<evidence type="ECO:0000313" key="3">
    <source>
        <dbReference type="Proteomes" id="UP000807025"/>
    </source>
</evidence>
<name>A0A9P5ZQ74_PLEER</name>
<organism evidence="2 3">
    <name type="scientific">Pleurotus eryngii</name>
    <name type="common">Boletus of the steppes</name>
    <dbReference type="NCBI Taxonomy" id="5323"/>
    <lineage>
        <taxon>Eukaryota</taxon>
        <taxon>Fungi</taxon>
        <taxon>Dikarya</taxon>
        <taxon>Basidiomycota</taxon>
        <taxon>Agaricomycotina</taxon>
        <taxon>Agaricomycetes</taxon>
        <taxon>Agaricomycetidae</taxon>
        <taxon>Agaricales</taxon>
        <taxon>Pleurotineae</taxon>
        <taxon>Pleurotaceae</taxon>
        <taxon>Pleurotus</taxon>
    </lineage>
</organism>
<feature type="domain" description="SUN" evidence="1">
    <location>
        <begin position="51"/>
        <end position="118"/>
    </location>
</feature>
<protein>
    <recommendedName>
        <fullName evidence="1">SUN domain-containing protein</fullName>
    </recommendedName>
</protein>
<gene>
    <name evidence="2" type="ORF">BDN71DRAFT_1497941</name>
</gene>
<dbReference type="Gene3D" id="2.60.120.260">
    <property type="entry name" value="Galactose-binding domain-like"/>
    <property type="match status" value="1"/>
</dbReference>
<evidence type="ECO:0000259" key="1">
    <source>
        <dbReference type="Pfam" id="PF07738"/>
    </source>
</evidence>
<keyword evidence="3" id="KW-1185">Reference proteome</keyword>
<dbReference type="AlphaFoldDB" id="A0A9P5ZQ74"/>
<dbReference type="Proteomes" id="UP000807025">
    <property type="component" value="Unassembled WGS sequence"/>
</dbReference>
<dbReference type="OrthoDB" id="342281at2759"/>
<accession>A0A9P5ZQ74</accession>
<proteinExistence type="predicted"/>
<dbReference type="Pfam" id="PF07738">
    <property type="entry name" value="Sad1_UNC"/>
    <property type="match status" value="1"/>
</dbReference>
<dbReference type="InterPro" id="IPR012919">
    <property type="entry name" value="SUN_dom"/>
</dbReference>
<sequence>MPPEGAVETGGEPGPTERIVAWRYPKRWLPFWTRATIWAAQHSDNYIDVSNEVLNDEVNISHCWPFWCSSGHVAIPLNQRVEVKRMRISHVQDDNSLSEALRRAPRDIALWSLCTDLNLTTFRPATDFTTAAGATDVPLFKLLGRHIQRGGFRPVV</sequence>
<dbReference type="EMBL" id="MU154614">
    <property type="protein sequence ID" value="KAF9491666.1"/>
    <property type="molecule type" value="Genomic_DNA"/>
</dbReference>